<dbReference type="InterPro" id="IPR017716">
    <property type="entry name" value="S-AdoMet_deCOase_pro-enz"/>
</dbReference>
<evidence type="ECO:0000256" key="5">
    <source>
        <dbReference type="ARBA" id="ARBA00023145"/>
    </source>
</evidence>
<protein>
    <submittedName>
        <fullName evidence="9">S-adenosylmethionine decarboxylase proenzyme prokaryotic class 1B</fullName>
        <ecNumber evidence="9">4.1.1.50</ecNumber>
    </submittedName>
</protein>
<dbReference type="GO" id="GO:0004014">
    <property type="term" value="F:adenosylmethionine decarboxylase activity"/>
    <property type="evidence" value="ECO:0007669"/>
    <property type="project" value="UniProtKB-EC"/>
</dbReference>
<keyword evidence="5" id="KW-0865">Zymogen</keyword>
<dbReference type="SUPFAM" id="SSF56276">
    <property type="entry name" value="S-adenosylmethionine decarboxylase"/>
    <property type="match status" value="1"/>
</dbReference>
<keyword evidence="2" id="KW-0210">Decarboxylase</keyword>
<evidence type="ECO:0000313" key="9">
    <source>
        <dbReference type="EMBL" id="XCH00351.1"/>
    </source>
</evidence>
<evidence type="ECO:0000256" key="2">
    <source>
        <dbReference type="ARBA" id="ARBA00022793"/>
    </source>
</evidence>
<accession>A0AAU8EHV1</accession>
<organism evidence="9">
    <name type="scientific">Synechococcus phage QB2</name>
    <dbReference type="NCBI Taxonomy" id="3159453"/>
    <lineage>
        <taxon>Viruses</taxon>
        <taxon>Duplodnaviria</taxon>
        <taxon>Heunggongvirae</taxon>
        <taxon>Uroviricota</taxon>
        <taxon>Caudoviricetes</taxon>
        <taxon>Pantevenvirales</taxon>
        <taxon>Kyanoviridae</taxon>
    </lineage>
</organism>
<evidence type="ECO:0000256" key="6">
    <source>
        <dbReference type="ARBA" id="ARBA00023239"/>
    </source>
</evidence>
<dbReference type="Pfam" id="PF02675">
    <property type="entry name" value="AdoMet_dc"/>
    <property type="match status" value="1"/>
</dbReference>
<keyword evidence="8" id="KW-0670">Pyruvate</keyword>
<keyword evidence="7" id="KW-0704">Schiff base</keyword>
<keyword evidence="4" id="KW-0620">Polyamine biosynthesis</keyword>
<dbReference type="HAMAP" id="MF_00464">
    <property type="entry name" value="AdoMetDC_1"/>
    <property type="match status" value="1"/>
</dbReference>
<dbReference type="PANTHER" id="PTHR33866">
    <property type="entry name" value="S-ADENOSYLMETHIONINE DECARBOXYLASE PROENZYME"/>
    <property type="match status" value="1"/>
</dbReference>
<evidence type="ECO:0000256" key="3">
    <source>
        <dbReference type="ARBA" id="ARBA00022813"/>
    </source>
</evidence>
<evidence type="ECO:0000256" key="8">
    <source>
        <dbReference type="ARBA" id="ARBA00023317"/>
    </source>
</evidence>
<evidence type="ECO:0000256" key="7">
    <source>
        <dbReference type="ARBA" id="ARBA00023270"/>
    </source>
</evidence>
<dbReference type="NCBIfam" id="TIGR03330">
    <property type="entry name" value="SAM_DCase_Bsu"/>
    <property type="match status" value="1"/>
</dbReference>
<evidence type="ECO:0000256" key="4">
    <source>
        <dbReference type="ARBA" id="ARBA00023115"/>
    </source>
</evidence>
<reference evidence="9" key="1">
    <citation type="submission" date="2024-05" db="EMBL/GenBank/DDBJ databases">
        <authorList>
            <person name="Su C."/>
        </authorList>
    </citation>
    <scope>NUCLEOTIDE SEQUENCE</scope>
</reference>
<evidence type="ECO:0000256" key="1">
    <source>
        <dbReference type="ARBA" id="ARBA00001928"/>
    </source>
</evidence>
<dbReference type="EMBL" id="PP861117">
    <property type="protein sequence ID" value="XCH00351.1"/>
    <property type="molecule type" value="Genomic_DNA"/>
</dbReference>
<dbReference type="Gene3D" id="3.60.90.10">
    <property type="entry name" value="S-adenosylmethionine decarboxylase"/>
    <property type="match status" value="1"/>
</dbReference>
<sequence length="111" mass="12630">MRHILFTLKGCDTQFLDDENYVRDVVYHASVKCQSTLLALNSHKFDPQGVTCVAMLAESHISIHTWPELGMAVCDVFTCGDHTTPQDGVEYMRQMLHASNMISREFVRPLE</sequence>
<comment type="cofactor">
    <cofactor evidence="1">
        <name>pyruvate</name>
        <dbReference type="ChEBI" id="CHEBI:15361"/>
    </cofactor>
</comment>
<keyword evidence="6 9" id="KW-0456">Lyase</keyword>
<proteinExistence type="inferred from homology"/>
<dbReference type="GO" id="GO:0008295">
    <property type="term" value="P:spermidine biosynthetic process"/>
    <property type="evidence" value="ECO:0007669"/>
    <property type="project" value="InterPro"/>
</dbReference>
<keyword evidence="3" id="KW-0068">Autocatalytic cleavage</keyword>
<dbReference type="EC" id="4.1.1.50" evidence="9"/>
<dbReference type="InterPro" id="IPR003826">
    <property type="entry name" value="AdoMetDC_fam_prok"/>
</dbReference>
<dbReference type="InterPro" id="IPR016067">
    <property type="entry name" value="S-AdoMet_deCO2ase_core"/>
</dbReference>
<name>A0AAU8EHV1_9CAUD</name>
<dbReference type="PANTHER" id="PTHR33866:SF2">
    <property type="entry name" value="S-ADENOSYLMETHIONINE DECARBOXYLASE PROENZYME"/>
    <property type="match status" value="1"/>
</dbReference>